<organism evidence="2">
    <name type="scientific">Tanacetum cinerariifolium</name>
    <name type="common">Dalmatian daisy</name>
    <name type="synonym">Chrysanthemum cinerariifolium</name>
    <dbReference type="NCBI Taxonomy" id="118510"/>
    <lineage>
        <taxon>Eukaryota</taxon>
        <taxon>Viridiplantae</taxon>
        <taxon>Streptophyta</taxon>
        <taxon>Embryophyta</taxon>
        <taxon>Tracheophyta</taxon>
        <taxon>Spermatophyta</taxon>
        <taxon>Magnoliopsida</taxon>
        <taxon>eudicotyledons</taxon>
        <taxon>Gunneridae</taxon>
        <taxon>Pentapetalae</taxon>
        <taxon>asterids</taxon>
        <taxon>campanulids</taxon>
        <taxon>Asterales</taxon>
        <taxon>Asteraceae</taxon>
        <taxon>Asteroideae</taxon>
        <taxon>Anthemideae</taxon>
        <taxon>Anthemidinae</taxon>
        <taxon>Tanacetum</taxon>
    </lineage>
</organism>
<reference evidence="2" key="1">
    <citation type="journal article" date="2019" name="Sci. Rep.">
        <title>Draft genome of Tanacetum cinerariifolium, the natural source of mosquito coil.</title>
        <authorList>
            <person name="Yamashiro T."/>
            <person name="Shiraishi A."/>
            <person name="Satake H."/>
            <person name="Nakayama K."/>
        </authorList>
    </citation>
    <scope>NUCLEOTIDE SEQUENCE</scope>
</reference>
<dbReference type="AlphaFoldDB" id="A0A6L2JK79"/>
<feature type="compositionally biased region" description="Low complexity" evidence="1">
    <location>
        <begin position="133"/>
        <end position="142"/>
    </location>
</feature>
<evidence type="ECO:0000256" key="1">
    <source>
        <dbReference type="SAM" id="MobiDB-lite"/>
    </source>
</evidence>
<evidence type="ECO:0000313" key="2">
    <source>
        <dbReference type="EMBL" id="GEU37092.1"/>
    </source>
</evidence>
<proteinExistence type="predicted"/>
<accession>A0A6L2JK79</accession>
<comment type="caution">
    <text evidence="2">The sequence shown here is derived from an EMBL/GenBank/DDBJ whole genome shotgun (WGS) entry which is preliminary data.</text>
</comment>
<sequence length="325" mass="36577">MPIPIVMLSEEIKASKDYLNYLAKSMGTQPIKVKGKWLLTKKGVEVVNETVRIPNKRCSETVIEETVQTKSDEGTLDHSRKLKGVERMFETIVFLLEMKQARKVSKQDFILKQRSKGPGEGSGAATKVPKGLSGSSSSSISESDVEIEDKSSDEERSKAYDSKKAEADKAKKEKVGEEQHVDDQGGNKQARDVQAKVHVSEPQTEKPATTRLTRLKKKVDTMSKIDHTEVIDKSVQAHLKNVLPKDVTNFGKIKQEKAAKQSMPKYSTKPFDEASLKEYDLKDKLIKLMMKSKSYNTHPAHMKLYDAMMDSLLIDENDMDKQLDD</sequence>
<gene>
    <name evidence="2" type="ORF">Tci_009070</name>
</gene>
<name>A0A6L2JK79_TANCI</name>
<dbReference type="EMBL" id="BKCJ010000885">
    <property type="protein sequence ID" value="GEU37092.1"/>
    <property type="molecule type" value="Genomic_DNA"/>
</dbReference>
<feature type="compositionally biased region" description="Basic and acidic residues" evidence="1">
    <location>
        <begin position="148"/>
        <end position="199"/>
    </location>
</feature>
<feature type="region of interest" description="Disordered" evidence="1">
    <location>
        <begin position="109"/>
        <end position="209"/>
    </location>
</feature>
<protein>
    <submittedName>
        <fullName evidence="2">Uncharacterized protein</fullName>
    </submittedName>
</protein>